<dbReference type="GO" id="GO:0004672">
    <property type="term" value="F:protein kinase activity"/>
    <property type="evidence" value="ECO:0007669"/>
    <property type="project" value="TreeGrafter"/>
</dbReference>
<dbReference type="GO" id="GO:0051754">
    <property type="term" value="P:meiotic sister chromatid cohesion, centromeric"/>
    <property type="evidence" value="ECO:0007669"/>
    <property type="project" value="TreeGrafter"/>
</dbReference>
<dbReference type="Proteomes" id="UP000694546">
    <property type="component" value="Chromosome 21"/>
</dbReference>
<organism evidence="2 3">
    <name type="scientific">Gadus morhua</name>
    <name type="common">Atlantic cod</name>
    <dbReference type="NCBI Taxonomy" id="8049"/>
    <lineage>
        <taxon>Eukaryota</taxon>
        <taxon>Metazoa</taxon>
        <taxon>Chordata</taxon>
        <taxon>Craniata</taxon>
        <taxon>Vertebrata</taxon>
        <taxon>Euteleostomi</taxon>
        <taxon>Actinopterygii</taxon>
        <taxon>Neopterygii</taxon>
        <taxon>Teleostei</taxon>
        <taxon>Neoteleostei</taxon>
        <taxon>Acanthomorphata</taxon>
        <taxon>Zeiogadaria</taxon>
        <taxon>Gadariae</taxon>
        <taxon>Gadiformes</taxon>
        <taxon>Gadoidei</taxon>
        <taxon>Gadidae</taxon>
        <taxon>Gadus</taxon>
    </lineage>
</organism>
<dbReference type="GeneTree" id="ENSGT00940000158912"/>
<dbReference type="Ensembl" id="ENSGMOT00000074394.1">
    <property type="protein sequence ID" value="ENSGMOP00000029038.1"/>
    <property type="gene ID" value="ENSGMOG00000023599.1"/>
</dbReference>
<sequence length="727" mass="79099">MAGATRGRQPCKGITLPPQVKLQAPTVNEGPPNFPDVCDALQAEMHQQRHSVQARLPGEGGTGEGSSPPRINQVDLRPRGRKRLAESAGCSVGVKLQLPSMAPRAQSLPLQGPGAPAPEDPPTSSCPGGNVTYRDLQEKLEAVQLASCDGASASMEENTLKERSMYCKELLTQGKTEFCFEELRAERYTLARRQEVYAKIRKMDDLEVKLKQELQEKQGMLLLRMSLPETPEQVDEARNLPVAEPFHIFTDPTSGSSSSSSSAMPFRDGRASPKPLKDDVFLRPGEQLPSLKMALRSSGSGARLLSLTETVVGTVQNKTLCSCPDNTQDFAGSAHLVSTPYVRRAPPSDADHQGLLRRRQAAAPLPPQTEETPTIKLSPIKEASLEAHTTLSTAGGASTLGVSSTDDPLTPQTGEGPLSGDPCSRETRRRLLDQAEVSSFPGYHTVEAPLPPVDKDTHLSLGGAEVSLYTKVQEEEGFSLFGGFSQRSHVLLKVERSLLPWDFYVLSQLRRRLSPEDSAALPSARCFLFQDACVTLYTVPNYQKLSARLRLLPPGWVSTEVTGLLLMMRTFHSSSLLLGALHTDSLLITHGDSLVSVDLLSSLDLELQTDLTSAAQVPAALDYIQLGLLKPTDSPYQVDLVCLAEAVHLLLTKRKMTVVKEKDGWMVEKLGRNGSRLGRMSAWRKAFHLLLNSSGHSSVSVLSQLLDLVATAPYYSFRDEPGVTMAI</sequence>
<proteinExistence type="predicted"/>
<keyword evidence="3" id="KW-1185">Reference proteome</keyword>
<dbReference type="GO" id="GO:0007094">
    <property type="term" value="P:mitotic spindle assembly checkpoint signaling"/>
    <property type="evidence" value="ECO:0007669"/>
    <property type="project" value="InterPro"/>
</dbReference>
<feature type="compositionally biased region" description="Basic and acidic residues" evidence="1">
    <location>
        <begin position="267"/>
        <end position="281"/>
    </location>
</feature>
<evidence type="ECO:0000256" key="1">
    <source>
        <dbReference type="SAM" id="MobiDB-lite"/>
    </source>
</evidence>
<evidence type="ECO:0000313" key="2">
    <source>
        <dbReference type="Ensembl" id="ENSGMOP00000029038.1"/>
    </source>
</evidence>
<dbReference type="AlphaFoldDB" id="A0A8C5A9T0"/>
<feature type="region of interest" description="Disordered" evidence="1">
    <location>
        <begin position="1"/>
        <end position="36"/>
    </location>
</feature>
<dbReference type="Gene3D" id="1.10.510.10">
    <property type="entry name" value="Transferase(Phosphotransferase) domain 1"/>
    <property type="match status" value="1"/>
</dbReference>
<dbReference type="InterPro" id="IPR015661">
    <property type="entry name" value="Bub1/Mad3"/>
</dbReference>
<evidence type="ECO:0000313" key="3">
    <source>
        <dbReference type="Proteomes" id="UP000694546"/>
    </source>
</evidence>
<accession>A0A8C5A9T0</accession>
<feature type="compositionally biased region" description="Polar residues" evidence="1">
    <location>
        <begin position="393"/>
        <end position="413"/>
    </location>
</feature>
<dbReference type="GO" id="GO:0005634">
    <property type="term" value="C:nucleus"/>
    <property type="evidence" value="ECO:0007669"/>
    <property type="project" value="TreeGrafter"/>
</dbReference>
<dbReference type="OMA" id="HKEQNQE"/>
<feature type="region of interest" description="Disordered" evidence="1">
    <location>
        <begin position="250"/>
        <end position="281"/>
    </location>
</feature>
<protein>
    <submittedName>
        <fullName evidence="2">Uncharacterized protein</fullName>
    </submittedName>
</protein>
<name>A0A8C5A9T0_GADMO</name>
<feature type="region of interest" description="Disordered" evidence="1">
    <location>
        <begin position="105"/>
        <end position="130"/>
    </location>
</feature>
<reference evidence="2" key="2">
    <citation type="submission" date="2025-09" db="UniProtKB">
        <authorList>
            <consortium name="Ensembl"/>
        </authorList>
    </citation>
    <scope>IDENTIFICATION</scope>
</reference>
<reference evidence="2" key="1">
    <citation type="submission" date="2025-08" db="UniProtKB">
        <authorList>
            <consortium name="Ensembl"/>
        </authorList>
    </citation>
    <scope>IDENTIFICATION</scope>
</reference>
<dbReference type="PANTHER" id="PTHR14030:SF25">
    <property type="entry name" value="MITOTIC CHECKPOINT SERINE_THREONINE-PROTEIN KINASE BUB1 BETA"/>
    <property type="match status" value="1"/>
</dbReference>
<feature type="region of interest" description="Disordered" evidence="1">
    <location>
        <begin position="393"/>
        <end position="425"/>
    </location>
</feature>
<feature type="region of interest" description="Disordered" evidence="1">
    <location>
        <begin position="48"/>
        <end position="78"/>
    </location>
</feature>
<dbReference type="PANTHER" id="PTHR14030">
    <property type="entry name" value="MITOTIC CHECKPOINT SERINE/THREONINE-PROTEIN KINASE BUB1"/>
    <property type="match status" value="1"/>
</dbReference>
<gene>
    <name evidence="2" type="primary">bub1ba</name>
</gene>